<gene>
    <name evidence="2" type="ORF">BRAD3257_3495</name>
</gene>
<dbReference type="EMBL" id="LS398110">
    <property type="protein sequence ID" value="SPP94520.1"/>
    <property type="molecule type" value="Genomic_DNA"/>
</dbReference>
<dbReference type="KEGG" id="bvz:BRAD3257_3495"/>
<evidence type="ECO:0000313" key="2">
    <source>
        <dbReference type="EMBL" id="SPP94520.1"/>
    </source>
</evidence>
<feature type="region of interest" description="Disordered" evidence="1">
    <location>
        <begin position="1"/>
        <end position="26"/>
    </location>
</feature>
<dbReference type="AlphaFoldDB" id="A0A2U3PZE5"/>
<accession>A0A2U3PZE5</accession>
<dbReference type="Proteomes" id="UP000246085">
    <property type="component" value="Chromosome BRAD3257"/>
</dbReference>
<reference evidence="2 3" key="1">
    <citation type="submission" date="2018-03" db="EMBL/GenBank/DDBJ databases">
        <authorList>
            <person name="Gully D."/>
        </authorList>
    </citation>
    <scope>NUCLEOTIDE SEQUENCE [LARGE SCALE GENOMIC DNA]</scope>
    <source>
        <strain evidence="2">ORS3257</strain>
    </source>
</reference>
<name>A0A2U3PZE5_9BRAD</name>
<protein>
    <submittedName>
        <fullName evidence="2">Uncharacterized protein</fullName>
    </submittedName>
</protein>
<sequence>MTSVGGSKGRASAISMEKGHLPGMAGGLPEKMAEDCLFQKQNRVTSTRYLGRVGVTGEGLKA</sequence>
<evidence type="ECO:0000256" key="1">
    <source>
        <dbReference type="SAM" id="MobiDB-lite"/>
    </source>
</evidence>
<organism evidence="2 3">
    <name type="scientific">Bradyrhizobium vignae</name>
    <dbReference type="NCBI Taxonomy" id="1549949"/>
    <lineage>
        <taxon>Bacteria</taxon>
        <taxon>Pseudomonadati</taxon>
        <taxon>Pseudomonadota</taxon>
        <taxon>Alphaproteobacteria</taxon>
        <taxon>Hyphomicrobiales</taxon>
        <taxon>Nitrobacteraceae</taxon>
        <taxon>Bradyrhizobium</taxon>
    </lineage>
</organism>
<evidence type="ECO:0000313" key="3">
    <source>
        <dbReference type="Proteomes" id="UP000246085"/>
    </source>
</evidence>
<proteinExistence type="predicted"/>